<comment type="catalytic activity">
    <reaction evidence="1">
        <text>ATP + protein L-histidine = ADP + protein N-phospho-L-histidine.</text>
        <dbReference type="EC" id="2.7.13.3"/>
    </reaction>
</comment>
<dbReference type="Pfam" id="PF00512">
    <property type="entry name" value="HisKA"/>
    <property type="match status" value="1"/>
</dbReference>
<dbReference type="CDD" id="cd16934">
    <property type="entry name" value="HATPase_RsbT-like"/>
    <property type="match status" value="1"/>
</dbReference>
<evidence type="ECO:0000313" key="9">
    <source>
        <dbReference type="Proteomes" id="UP001055039"/>
    </source>
</evidence>
<feature type="domain" description="Histidine kinase" evidence="6">
    <location>
        <begin position="266"/>
        <end position="491"/>
    </location>
</feature>
<keyword evidence="5" id="KW-0175">Coiled coil</keyword>
<dbReference type="CDD" id="cd00082">
    <property type="entry name" value="HisKA"/>
    <property type="match status" value="1"/>
</dbReference>
<dbReference type="SUPFAM" id="SSF52172">
    <property type="entry name" value="CheY-like"/>
    <property type="match status" value="1"/>
</dbReference>
<comment type="caution">
    <text evidence="8">The sequence shown here is derived from an EMBL/GenBank/DDBJ whole genome shotgun (WGS) entry which is preliminary data.</text>
</comment>
<feature type="modified residue" description="4-aspartylphosphate" evidence="4">
    <location>
        <position position="563"/>
    </location>
</feature>
<dbReference type="InterPro" id="IPR005467">
    <property type="entry name" value="His_kinase_dom"/>
</dbReference>
<dbReference type="SMART" id="SM00388">
    <property type="entry name" value="HisKA"/>
    <property type="match status" value="1"/>
</dbReference>
<keyword evidence="8" id="KW-0808">Transferase</keyword>
<dbReference type="SMART" id="SM00448">
    <property type="entry name" value="REC"/>
    <property type="match status" value="1"/>
</dbReference>
<organism evidence="8 9">
    <name type="scientific">Methylorubrum aminovorans</name>
    <dbReference type="NCBI Taxonomy" id="269069"/>
    <lineage>
        <taxon>Bacteria</taxon>
        <taxon>Pseudomonadati</taxon>
        <taxon>Pseudomonadota</taxon>
        <taxon>Alphaproteobacteria</taxon>
        <taxon>Hyphomicrobiales</taxon>
        <taxon>Methylobacteriaceae</taxon>
        <taxon>Methylorubrum</taxon>
    </lineage>
</organism>
<keyword evidence="3 4" id="KW-0597">Phosphoprotein</keyword>
<evidence type="ECO:0000313" key="8">
    <source>
        <dbReference type="EMBL" id="GJE67906.1"/>
    </source>
</evidence>
<dbReference type="Proteomes" id="UP001055039">
    <property type="component" value="Unassembled WGS sequence"/>
</dbReference>
<dbReference type="Gene3D" id="1.10.287.130">
    <property type="match status" value="1"/>
</dbReference>
<proteinExistence type="predicted"/>
<dbReference type="InterPro" id="IPR003594">
    <property type="entry name" value="HATPase_dom"/>
</dbReference>
<accession>A0ABQ4UKP6</accession>
<dbReference type="CDD" id="cd18161">
    <property type="entry name" value="REC_hyHK_blue-like"/>
    <property type="match status" value="1"/>
</dbReference>
<dbReference type="InterPro" id="IPR011006">
    <property type="entry name" value="CheY-like_superfamily"/>
</dbReference>
<sequence length="633" mass="68205">MRWPLVTMLVAQEEDIFTVRQRARRVAGQLGFSPANQTRIATAISEIARNAHDYAGGGRVEFGVGVTGVRQFLIMRVVDQGPGIAELPAILDGSYRSATGLGIGITGSRRLMDHFDVVTNPSAGTVVTLGKDLPAGRPPLNGPAVAALAHAMRGWSEGPQAAMREQNRELLSSLAELTEREEEARRLNAELAETNRGVVALYAELEAQAGQLREAGATLENQVAVRTAELAQANERLKTEAAERERMGEDLRQSQKMEAVGQLTGGIAHDFNNLLTGIVGSLDLMQSRIAQGRTEKLQRYIETAMASANRAAALTHRLLAFARRQPLDPKPTDVNALIEGMSDLLRRTTSEAIELRVEAEQDLWPTLCDPHQLENAILNLVINARDAMPEGGKLSVVTSNGRHDPSDPDLSKRLLPGDYVCISVSDTGTGMSPDVMKRAFDPFFTTKPLGQGTGLGLSMIYGFARQSQGQTHIASEVGRGTTVRICLPRHAGTVVEPPELHEVAEVPRGSGETVLVVEDEQVVRDLIVEVLHDLGYQTLQAADGPSGLRVLQSPARIDLLVTDVGLPGLNGRQLADHARETRPDLKVLFMTGYAEGAATPSGFLDPGMALITKPFAVDALMARIRAIIEGGEV</sequence>
<dbReference type="RefSeq" id="WP_373322749.1">
    <property type="nucleotide sequence ID" value="NZ_BAAADH010000055.1"/>
</dbReference>
<dbReference type="InterPro" id="IPR001789">
    <property type="entry name" value="Sig_transdc_resp-reg_receiver"/>
</dbReference>
<dbReference type="SUPFAM" id="SSF47384">
    <property type="entry name" value="Homodimeric domain of signal transducing histidine kinase"/>
    <property type="match status" value="1"/>
</dbReference>
<evidence type="ECO:0000256" key="4">
    <source>
        <dbReference type="PROSITE-ProRule" id="PRU00169"/>
    </source>
</evidence>
<dbReference type="EMBL" id="BPRC01000037">
    <property type="protein sequence ID" value="GJE67906.1"/>
    <property type="molecule type" value="Genomic_DNA"/>
</dbReference>
<dbReference type="PRINTS" id="PR00344">
    <property type="entry name" value="BCTRLSENSOR"/>
</dbReference>
<dbReference type="InterPro" id="IPR003661">
    <property type="entry name" value="HisK_dim/P_dom"/>
</dbReference>
<dbReference type="PANTHER" id="PTHR43065">
    <property type="entry name" value="SENSOR HISTIDINE KINASE"/>
    <property type="match status" value="1"/>
</dbReference>
<dbReference type="Pfam" id="PF02518">
    <property type="entry name" value="HATPase_c"/>
    <property type="match status" value="2"/>
</dbReference>
<reference evidence="8" key="2">
    <citation type="submission" date="2021-08" db="EMBL/GenBank/DDBJ databases">
        <authorList>
            <person name="Tani A."/>
            <person name="Ola A."/>
            <person name="Ogura Y."/>
            <person name="Katsura K."/>
            <person name="Hayashi T."/>
        </authorList>
    </citation>
    <scope>NUCLEOTIDE SEQUENCE</scope>
    <source>
        <strain evidence="8">NBRC 15686</strain>
    </source>
</reference>
<dbReference type="Gene3D" id="3.40.50.2300">
    <property type="match status" value="1"/>
</dbReference>
<dbReference type="EC" id="2.7.13.3" evidence="2"/>
<feature type="domain" description="Response regulatory" evidence="7">
    <location>
        <begin position="513"/>
        <end position="628"/>
    </location>
</feature>
<keyword evidence="8" id="KW-0418">Kinase</keyword>
<evidence type="ECO:0000256" key="5">
    <source>
        <dbReference type="SAM" id="Coils"/>
    </source>
</evidence>
<evidence type="ECO:0000259" key="6">
    <source>
        <dbReference type="PROSITE" id="PS50109"/>
    </source>
</evidence>
<dbReference type="InterPro" id="IPR036097">
    <property type="entry name" value="HisK_dim/P_sf"/>
</dbReference>
<dbReference type="SMART" id="SM00387">
    <property type="entry name" value="HATPase_c"/>
    <property type="match status" value="2"/>
</dbReference>
<dbReference type="SUPFAM" id="SSF55874">
    <property type="entry name" value="ATPase domain of HSP90 chaperone/DNA topoisomerase II/histidine kinase"/>
    <property type="match status" value="2"/>
</dbReference>
<dbReference type="PROSITE" id="PS50110">
    <property type="entry name" value="RESPONSE_REGULATORY"/>
    <property type="match status" value="1"/>
</dbReference>
<protein>
    <recommendedName>
        <fullName evidence="2">histidine kinase</fullName>
        <ecNumber evidence="2">2.7.13.3</ecNumber>
    </recommendedName>
</protein>
<dbReference type="PANTHER" id="PTHR43065:SF42">
    <property type="entry name" value="TWO-COMPONENT SENSOR PPRA"/>
    <property type="match status" value="1"/>
</dbReference>
<name>A0ABQ4UKP6_9HYPH</name>
<dbReference type="InterPro" id="IPR036890">
    <property type="entry name" value="HATPase_C_sf"/>
</dbReference>
<keyword evidence="9" id="KW-1185">Reference proteome</keyword>
<evidence type="ECO:0000256" key="2">
    <source>
        <dbReference type="ARBA" id="ARBA00012438"/>
    </source>
</evidence>
<dbReference type="Pfam" id="PF00072">
    <property type="entry name" value="Response_reg"/>
    <property type="match status" value="1"/>
</dbReference>
<feature type="coiled-coil region" evidence="5">
    <location>
        <begin position="160"/>
        <end position="250"/>
    </location>
</feature>
<reference evidence="8" key="1">
    <citation type="journal article" date="2021" name="Front. Microbiol.">
        <title>Comprehensive Comparative Genomics and Phenotyping of Methylobacterium Species.</title>
        <authorList>
            <person name="Alessa O."/>
            <person name="Ogura Y."/>
            <person name="Fujitani Y."/>
            <person name="Takami H."/>
            <person name="Hayashi T."/>
            <person name="Sahin N."/>
            <person name="Tani A."/>
        </authorList>
    </citation>
    <scope>NUCLEOTIDE SEQUENCE</scope>
    <source>
        <strain evidence="8">NBRC 15686</strain>
    </source>
</reference>
<gene>
    <name evidence="8" type="primary">rcsC_34</name>
    <name evidence="8" type="ORF">LNAOJCKE_5139</name>
</gene>
<evidence type="ECO:0000256" key="3">
    <source>
        <dbReference type="ARBA" id="ARBA00022553"/>
    </source>
</evidence>
<dbReference type="PROSITE" id="PS50109">
    <property type="entry name" value="HIS_KIN"/>
    <property type="match status" value="1"/>
</dbReference>
<dbReference type="GO" id="GO:0016301">
    <property type="term" value="F:kinase activity"/>
    <property type="evidence" value="ECO:0007669"/>
    <property type="project" value="UniProtKB-KW"/>
</dbReference>
<dbReference type="InterPro" id="IPR004358">
    <property type="entry name" value="Sig_transdc_His_kin-like_C"/>
</dbReference>
<dbReference type="Gene3D" id="3.30.565.10">
    <property type="entry name" value="Histidine kinase-like ATPase, C-terminal domain"/>
    <property type="match status" value="2"/>
</dbReference>
<evidence type="ECO:0000259" key="7">
    <source>
        <dbReference type="PROSITE" id="PS50110"/>
    </source>
</evidence>
<evidence type="ECO:0000256" key="1">
    <source>
        <dbReference type="ARBA" id="ARBA00000085"/>
    </source>
</evidence>